<comment type="catalytic activity">
    <reaction evidence="1 11">
        <text>AMP + diphosphate = 5-phospho-alpha-D-ribose 1-diphosphate + adenine</text>
        <dbReference type="Rhea" id="RHEA:16609"/>
        <dbReference type="ChEBI" id="CHEBI:16708"/>
        <dbReference type="ChEBI" id="CHEBI:33019"/>
        <dbReference type="ChEBI" id="CHEBI:58017"/>
        <dbReference type="ChEBI" id="CHEBI:456215"/>
        <dbReference type="EC" id="2.4.2.7"/>
    </reaction>
</comment>
<dbReference type="Proteomes" id="UP001597118">
    <property type="component" value="Unassembled WGS sequence"/>
</dbReference>
<dbReference type="Pfam" id="PF00156">
    <property type="entry name" value="Pribosyltran"/>
    <property type="match status" value="1"/>
</dbReference>
<feature type="domain" description="Phosphoribosyltransferase" evidence="12">
    <location>
        <begin position="35"/>
        <end position="143"/>
    </location>
</feature>
<evidence type="ECO:0000256" key="2">
    <source>
        <dbReference type="ARBA" id="ARBA00003968"/>
    </source>
</evidence>
<dbReference type="EC" id="2.4.2.7" evidence="6 11"/>
<comment type="similarity">
    <text evidence="5 11">Belongs to the purine/pyrimidine phosphoribosyltransferase family.</text>
</comment>
<gene>
    <name evidence="11" type="primary">apt</name>
    <name evidence="13" type="ORF">ACFSAH_14030</name>
</gene>
<dbReference type="NCBIfam" id="NF002636">
    <property type="entry name" value="PRK02304.1-5"/>
    <property type="match status" value="1"/>
</dbReference>
<keyword evidence="7 11" id="KW-0963">Cytoplasm</keyword>
<dbReference type="InterPro" id="IPR005764">
    <property type="entry name" value="Ade_phspho_trans"/>
</dbReference>
<keyword evidence="8 11" id="KW-0328">Glycosyltransferase</keyword>
<evidence type="ECO:0000259" key="12">
    <source>
        <dbReference type="Pfam" id="PF00156"/>
    </source>
</evidence>
<dbReference type="HAMAP" id="MF_00004">
    <property type="entry name" value="Aden_phosphoribosyltr"/>
    <property type="match status" value="1"/>
</dbReference>
<evidence type="ECO:0000256" key="5">
    <source>
        <dbReference type="ARBA" id="ARBA00008391"/>
    </source>
</evidence>
<evidence type="ECO:0000256" key="6">
    <source>
        <dbReference type="ARBA" id="ARBA00011893"/>
    </source>
</evidence>
<dbReference type="InterPro" id="IPR000836">
    <property type="entry name" value="PRTase_dom"/>
</dbReference>
<dbReference type="SUPFAM" id="SSF53271">
    <property type="entry name" value="PRTase-like"/>
    <property type="match status" value="1"/>
</dbReference>
<dbReference type="NCBIfam" id="NF002634">
    <property type="entry name" value="PRK02304.1-3"/>
    <property type="match status" value="1"/>
</dbReference>
<dbReference type="InterPro" id="IPR029057">
    <property type="entry name" value="PRTase-like"/>
</dbReference>
<accession>A0ABW4IGC0</accession>
<evidence type="ECO:0000313" key="14">
    <source>
        <dbReference type="Proteomes" id="UP001597118"/>
    </source>
</evidence>
<proteinExistence type="inferred from homology"/>
<comment type="subcellular location">
    <subcellularLocation>
        <location evidence="3 11">Cytoplasm</location>
    </subcellularLocation>
</comment>
<comment type="caution">
    <text evidence="13">The sequence shown here is derived from an EMBL/GenBank/DDBJ whole genome shotgun (WGS) entry which is preliminary data.</text>
</comment>
<dbReference type="PANTHER" id="PTHR32315:SF3">
    <property type="entry name" value="ADENINE PHOSPHORIBOSYLTRANSFERASE"/>
    <property type="match status" value="1"/>
</dbReference>
<dbReference type="CDD" id="cd06223">
    <property type="entry name" value="PRTases_typeI"/>
    <property type="match status" value="1"/>
</dbReference>
<dbReference type="Gene3D" id="3.40.50.2020">
    <property type="match status" value="1"/>
</dbReference>
<keyword evidence="10 11" id="KW-0660">Purine salvage</keyword>
<evidence type="ECO:0000256" key="1">
    <source>
        <dbReference type="ARBA" id="ARBA00000868"/>
    </source>
</evidence>
<evidence type="ECO:0000256" key="7">
    <source>
        <dbReference type="ARBA" id="ARBA00022490"/>
    </source>
</evidence>
<organism evidence="13 14">
    <name type="scientific">Pseudopedobacter beijingensis</name>
    <dbReference type="NCBI Taxonomy" id="1207056"/>
    <lineage>
        <taxon>Bacteria</taxon>
        <taxon>Pseudomonadati</taxon>
        <taxon>Bacteroidota</taxon>
        <taxon>Sphingobacteriia</taxon>
        <taxon>Sphingobacteriales</taxon>
        <taxon>Sphingobacteriaceae</taxon>
        <taxon>Pseudopedobacter</taxon>
    </lineage>
</organism>
<keyword evidence="14" id="KW-1185">Reference proteome</keyword>
<comment type="subunit">
    <text evidence="11">Homodimer.</text>
</comment>
<comment type="function">
    <text evidence="2 11">Catalyzes a salvage reaction resulting in the formation of AMP, that is energically less costly than de novo synthesis.</text>
</comment>
<evidence type="ECO:0000313" key="13">
    <source>
        <dbReference type="EMBL" id="MFD1630997.1"/>
    </source>
</evidence>
<dbReference type="EMBL" id="JBHUDG010000020">
    <property type="protein sequence ID" value="MFD1630997.1"/>
    <property type="molecule type" value="Genomic_DNA"/>
</dbReference>
<protein>
    <recommendedName>
        <fullName evidence="6 11">Adenine phosphoribosyltransferase</fullName>
        <shortName evidence="11">APRT</shortName>
        <ecNumber evidence="6 11">2.4.2.7</ecNumber>
    </recommendedName>
</protein>
<keyword evidence="9 11" id="KW-0808">Transferase</keyword>
<dbReference type="PANTHER" id="PTHR32315">
    <property type="entry name" value="ADENINE PHOSPHORIBOSYLTRANSFERASE"/>
    <property type="match status" value="1"/>
</dbReference>
<name>A0ABW4IGC0_9SPHI</name>
<reference evidence="14" key="1">
    <citation type="journal article" date="2019" name="Int. J. Syst. Evol. Microbiol.">
        <title>The Global Catalogue of Microorganisms (GCM) 10K type strain sequencing project: providing services to taxonomists for standard genome sequencing and annotation.</title>
        <authorList>
            <consortium name="The Broad Institute Genomics Platform"/>
            <consortium name="The Broad Institute Genome Sequencing Center for Infectious Disease"/>
            <person name="Wu L."/>
            <person name="Ma J."/>
        </authorList>
    </citation>
    <scope>NUCLEOTIDE SEQUENCE [LARGE SCALE GENOMIC DNA]</scope>
    <source>
        <strain evidence="14">CCUG 53762</strain>
    </source>
</reference>
<evidence type="ECO:0000256" key="11">
    <source>
        <dbReference type="HAMAP-Rule" id="MF_00004"/>
    </source>
</evidence>
<sequence length="174" mass="19387">MENRIKRLVRDVVDFPSEGIVFRDITPILKDQELCSDIIAEFVSRLKGINIDVVAGIESRGFLFGMMLANELKVPFVPIRKEGKLPYKSIKQCYDLEYGQSVIEIHEDAFKKGSNILVHDDLLATGGTVYAASELIGKLGGKIAAYSFLIGLEFLKGEDLLKEFGAKVVLLTKY</sequence>
<evidence type="ECO:0000256" key="10">
    <source>
        <dbReference type="ARBA" id="ARBA00022726"/>
    </source>
</evidence>
<evidence type="ECO:0000256" key="3">
    <source>
        <dbReference type="ARBA" id="ARBA00004496"/>
    </source>
</evidence>
<dbReference type="InterPro" id="IPR050054">
    <property type="entry name" value="UPRTase/APRTase"/>
</dbReference>
<evidence type="ECO:0000256" key="9">
    <source>
        <dbReference type="ARBA" id="ARBA00022679"/>
    </source>
</evidence>
<evidence type="ECO:0000256" key="4">
    <source>
        <dbReference type="ARBA" id="ARBA00004659"/>
    </source>
</evidence>
<dbReference type="GO" id="GO:0003999">
    <property type="term" value="F:adenine phosphoribosyltransferase activity"/>
    <property type="evidence" value="ECO:0007669"/>
    <property type="project" value="UniProtKB-EC"/>
</dbReference>
<evidence type="ECO:0000256" key="8">
    <source>
        <dbReference type="ARBA" id="ARBA00022676"/>
    </source>
</evidence>
<comment type="pathway">
    <text evidence="4 11">Purine metabolism; AMP biosynthesis via salvage pathway; AMP from adenine: step 1/1.</text>
</comment>
<dbReference type="NCBIfam" id="TIGR01090">
    <property type="entry name" value="apt"/>
    <property type="match status" value="1"/>
</dbReference>